<evidence type="ECO:0000313" key="1">
    <source>
        <dbReference type="EMBL" id="GAH54658.1"/>
    </source>
</evidence>
<dbReference type="EMBL" id="BARU01020923">
    <property type="protein sequence ID" value="GAH54658.1"/>
    <property type="molecule type" value="Genomic_DNA"/>
</dbReference>
<organism evidence="1">
    <name type="scientific">marine sediment metagenome</name>
    <dbReference type="NCBI Taxonomy" id="412755"/>
    <lineage>
        <taxon>unclassified sequences</taxon>
        <taxon>metagenomes</taxon>
        <taxon>ecological metagenomes</taxon>
    </lineage>
</organism>
<dbReference type="InterPro" id="IPR036291">
    <property type="entry name" value="NAD(P)-bd_dom_sf"/>
</dbReference>
<sequence length="61" mass="6641">MLILGAGRTGEMVLGRVKENKNMGYEPVGFLDDDEAKLGKTIGGVKVLGKLSEYKVRTKKT</sequence>
<name>X1IAR0_9ZZZZ</name>
<comment type="caution">
    <text evidence="1">The sequence shown here is derived from an EMBL/GenBank/DDBJ whole genome shotgun (WGS) entry which is preliminary data.</text>
</comment>
<protein>
    <submittedName>
        <fullName evidence="1">Uncharacterized protein</fullName>
    </submittedName>
</protein>
<accession>X1IAR0</accession>
<dbReference type="AlphaFoldDB" id="X1IAR0"/>
<gene>
    <name evidence="1" type="ORF">S03H2_34303</name>
</gene>
<reference evidence="1" key="1">
    <citation type="journal article" date="2014" name="Front. Microbiol.">
        <title>High frequency of phylogenetically diverse reductive dehalogenase-homologous genes in deep subseafloor sedimentary metagenomes.</title>
        <authorList>
            <person name="Kawai M."/>
            <person name="Futagami T."/>
            <person name="Toyoda A."/>
            <person name="Takaki Y."/>
            <person name="Nishi S."/>
            <person name="Hori S."/>
            <person name="Arai W."/>
            <person name="Tsubouchi T."/>
            <person name="Morono Y."/>
            <person name="Uchiyama I."/>
            <person name="Ito T."/>
            <person name="Fujiyama A."/>
            <person name="Inagaki F."/>
            <person name="Takami H."/>
        </authorList>
    </citation>
    <scope>NUCLEOTIDE SEQUENCE</scope>
    <source>
        <strain evidence="1">Expedition CK06-06</strain>
    </source>
</reference>
<dbReference type="SUPFAM" id="SSF51735">
    <property type="entry name" value="NAD(P)-binding Rossmann-fold domains"/>
    <property type="match status" value="1"/>
</dbReference>
<proteinExistence type="predicted"/>
<dbReference type="Gene3D" id="3.40.50.720">
    <property type="entry name" value="NAD(P)-binding Rossmann-like Domain"/>
    <property type="match status" value="1"/>
</dbReference>